<dbReference type="SMART" id="SM00895">
    <property type="entry name" value="FCD"/>
    <property type="match status" value="1"/>
</dbReference>
<proteinExistence type="predicted"/>
<keyword evidence="1" id="KW-0805">Transcription regulation</keyword>
<keyword evidence="2" id="KW-0238">DNA-binding</keyword>
<dbReference type="Gene3D" id="1.20.120.530">
    <property type="entry name" value="GntR ligand-binding domain-like"/>
    <property type="match status" value="1"/>
</dbReference>
<dbReference type="PANTHER" id="PTHR43537">
    <property type="entry name" value="TRANSCRIPTIONAL REGULATOR, GNTR FAMILY"/>
    <property type="match status" value="1"/>
</dbReference>
<dbReference type="PRINTS" id="PR00035">
    <property type="entry name" value="HTHGNTR"/>
</dbReference>
<dbReference type="SMART" id="SM00345">
    <property type="entry name" value="HTH_GNTR"/>
    <property type="match status" value="1"/>
</dbReference>
<evidence type="ECO:0000313" key="6">
    <source>
        <dbReference type="Proteomes" id="UP000628736"/>
    </source>
</evidence>
<dbReference type="EMBL" id="JACOPO010000004">
    <property type="protein sequence ID" value="MBC5722666.1"/>
    <property type="molecule type" value="Genomic_DNA"/>
</dbReference>
<dbReference type="GO" id="GO:0003677">
    <property type="term" value="F:DNA binding"/>
    <property type="evidence" value="ECO:0007669"/>
    <property type="project" value="UniProtKB-KW"/>
</dbReference>
<keyword evidence="3" id="KW-0804">Transcription</keyword>
<accession>A0A8J6J8E2</accession>
<protein>
    <submittedName>
        <fullName evidence="5">GntR family transcriptional regulator</fullName>
    </submittedName>
</protein>
<dbReference type="InterPro" id="IPR008920">
    <property type="entry name" value="TF_FadR/GntR_C"/>
</dbReference>
<dbReference type="SUPFAM" id="SSF48008">
    <property type="entry name" value="GntR ligand-binding domain-like"/>
    <property type="match status" value="1"/>
</dbReference>
<dbReference type="InterPro" id="IPR011711">
    <property type="entry name" value="GntR_C"/>
</dbReference>
<name>A0A8J6J8E2_9FIRM</name>
<dbReference type="Gene3D" id="1.10.10.10">
    <property type="entry name" value="Winged helix-like DNA-binding domain superfamily/Winged helix DNA-binding domain"/>
    <property type="match status" value="1"/>
</dbReference>
<dbReference type="PROSITE" id="PS50949">
    <property type="entry name" value="HTH_GNTR"/>
    <property type="match status" value="1"/>
</dbReference>
<evidence type="ECO:0000259" key="4">
    <source>
        <dbReference type="PROSITE" id="PS50949"/>
    </source>
</evidence>
<feature type="domain" description="HTH gntR-type" evidence="4">
    <location>
        <begin position="12"/>
        <end position="78"/>
    </location>
</feature>
<comment type="caution">
    <text evidence="5">The sequence shown here is derived from an EMBL/GenBank/DDBJ whole genome shotgun (WGS) entry which is preliminary data.</text>
</comment>
<organism evidence="5 6">
    <name type="scientific">Flintibacter hominis</name>
    <dbReference type="NCBI Taxonomy" id="2763048"/>
    <lineage>
        <taxon>Bacteria</taxon>
        <taxon>Bacillati</taxon>
        <taxon>Bacillota</taxon>
        <taxon>Clostridia</taxon>
        <taxon>Eubacteriales</taxon>
        <taxon>Flintibacter</taxon>
    </lineage>
</organism>
<dbReference type="InterPro" id="IPR036388">
    <property type="entry name" value="WH-like_DNA-bd_sf"/>
</dbReference>
<dbReference type="PANTHER" id="PTHR43537:SF5">
    <property type="entry name" value="UXU OPERON TRANSCRIPTIONAL REGULATOR"/>
    <property type="match status" value="1"/>
</dbReference>
<evidence type="ECO:0000256" key="3">
    <source>
        <dbReference type="ARBA" id="ARBA00023163"/>
    </source>
</evidence>
<dbReference type="InterPro" id="IPR036390">
    <property type="entry name" value="WH_DNA-bd_sf"/>
</dbReference>
<reference evidence="5" key="1">
    <citation type="submission" date="2020-08" db="EMBL/GenBank/DDBJ databases">
        <title>Genome public.</title>
        <authorList>
            <person name="Liu C."/>
            <person name="Sun Q."/>
        </authorList>
    </citation>
    <scope>NUCLEOTIDE SEQUENCE</scope>
    <source>
        <strain evidence="5">NSJ-23</strain>
    </source>
</reference>
<dbReference type="CDD" id="cd07377">
    <property type="entry name" value="WHTH_GntR"/>
    <property type="match status" value="1"/>
</dbReference>
<evidence type="ECO:0000256" key="1">
    <source>
        <dbReference type="ARBA" id="ARBA00023015"/>
    </source>
</evidence>
<gene>
    <name evidence="5" type="ORF">H8S11_07555</name>
</gene>
<dbReference type="Pfam" id="PF00392">
    <property type="entry name" value="GntR"/>
    <property type="match status" value="1"/>
</dbReference>
<keyword evidence="6" id="KW-1185">Reference proteome</keyword>
<dbReference type="Pfam" id="PF07729">
    <property type="entry name" value="FCD"/>
    <property type="match status" value="1"/>
</dbReference>
<dbReference type="SUPFAM" id="SSF46785">
    <property type="entry name" value="Winged helix' DNA-binding domain"/>
    <property type="match status" value="1"/>
</dbReference>
<evidence type="ECO:0000313" key="5">
    <source>
        <dbReference type="EMBL" id="MBC5722666.1"/>
    </source>
</evidence>
<dbReference type="RefSeq" id="WP_186852723.1">
    <property type="nucleotide sequence ID" value="NZ_JACOPO010000004.1"/>
</dbReference>
<dbReference type="AlphaFoldDB" id="A0A8J6J8E2"/>
<dbReference type="GO" id="GO:0003700">
    <property type="term" value="F:DNA-binding transcription factor activity"/>
    <property type="evidence" value="ECO:0007669"/>
    <property type="project" value="InterPro"/>
</dbReference>
<dbReference type="InterPro" id="IPR000524">
    <property type="entry name" value="Tscrpt_reg_HTH_GntR"/>
</dbReference>
<evidence type="ECO:0000256" key="2">
    <source>
        <dbReference type="ARBA" id="ARBA00023125"/>
    </source>
</evidence>
<sequence>MVQYLEKIEKNKSYSTKIYQQIKSLIITGKLKAGSNVNEREFASMLGVSRTPLRDALTLLEKEGWVEQNGKIRMVAPLLWRNILELLEIREPIDMLGFELAFYKYTPEDFAHLHGILQEMMDVTKQDHGSYYSIMALDTSFHRYINRKSGNSILFTFSEEINEKVTRASILSMKYSGKDGNAFAQEHLAILKCMESGDYENACRYLSEHYSAWRQRMLSLPGHLGFDPANLDTKLQEEFVTIDK</sequence>
<dbReference type="Proteomes" id="UP000628736">
    <property type="component" value="Unassembled WGS sequence"/>
</dbReference>